<reference evidence="2 3" key="1">
    <citation type="journal article" date="2010" name="J. Bacteriol.">
        <title>Genome sequences of Pelagibaca bermudensis HTCC2601T and Maritimibacter alkaliphilus HTCC2654T, the type strains of two marine Roseobacter genera.</title>
        <authorList>
            <person name="Thrash J.C."/>
            <person name="Cho J.C."/>
            <person name="Ferriera S."/>
            <person name="Johnson J."/>
            <person name="Vergin K.L."/>
            <person name="Giovannoni S.J."/>
        </authorList>
    </citation>
    <scope>NUCLEOTIDE SEQUENCE [LARGE SCALE GENOMIC DNA]</scope>
    <source>
        <strain evidence="2 3">HTCC2654</strain>
    </source>
</reference>
<dbReference type="Proteomes" id="UP000002931">
    <property type="component" value="Unassembled WGS sequence"/>
</dbReference>
<dbReference type="HOGENOM" id="CLU_3365787_0_0_5"/>
<protein>
    <submittedName>
        <fullName evidence="2">Uncharacterized protein</fullName>
    </submittedName>
</protein>
<comment type="caution">
    <text evidence="2">The sequence shown here is derived from an EMBL/GenBank/DDBJ whole genome shotgun (WGS) entry which is preliminary data.</text>
</comment>
<evidence type="ECO:0000313" key="2">
    <source>
        <dbReference type="EMBL" id="EAQ12572.1"/>
    </source>
</evidence>
<gene>
    <name evidence="2" type="ORF">RB2654_14840</name>
</gene>
<name>A3VH17_9RHOB</name>
<keyword evidence="3" id="KW-1185">Reference proteome</keyword>
<sequence>MRTRRPTPPRWCSRQARPHRPPSPLPSTQRDTAPR</sequence>
<evidence type="ECO:0000313" key="3">
    <source>
        <dbReference type="Proteomes" id="UP000002931"/>
    </source>
</evidence>
<proteinExistence type="predicted"/>
<organism evidence="2 3">
    <name type="scientific">Maritimibacter alkaliphilus HTCC2654</name>
    <dbReference type="NCBI Taxonomy" id="314271"/>
    <lineage>
        <taxon>Bacteria</taxon>
        <taxon>Pseudomonadati</taxon>
        <taxon>Pseudomonadota</taxon>
        <taxon>Alphaproteobacteria</taxon>
        <taxon>Rhodobacterales</taxon>
        <taxon>Roseobacteraceae</taxon>
        <taxon>Maritimibacter</taxon>
    </lineage>
</organism>
<dbReference type="AlphaFoldDB" id="A3VH17"/>
<feature type="region of interest" description="Disordered" evidence="1">
    <location>
        <begin position="1"/>
        <end position="35"/>
    </location>
</feature>
<accession>A3VH17</accession>
<evidence type="ECO:0000256" key="1">
    <source>
        <dbReference type="SAM" id="MobiDB-lite"/>
    </source>
</evidence>
<dbReference type="EMBL" id="AAMT01000008">
    <property type="protein sequence ID" value="EAQ12572.1"/>
    <property type="molecule type" value="Genomic_DNA"/>
</dbReference>
<feature type="compositionally biased region" description="Polar residues" evidence="1">
    <location>
        <begin position="26"/>
        <end position="35"/>
    </location>
</feature>